<dbReference type="AlphaFoldDB" id="A0A381U4U9"/>
<proteinExistence type="predicted"/>
<reference evidence="1" key="1">
    <citation type="submission" date="2018-05" db="EMBL/GenBank/DDBJ databases">
        <authorList>
            <person name="Lanie J.A."/>
            <person name="Ng W.-L."/>
            <person name="Kazmierczak K.M."/>
            <person name="Andrzejewski T.M."/>
            <person name="Davidsen T.M."/>
            <person name="Wayne K.J."/>
            <person name="Tettelin H."/>
            <person name="Glass J.I."/>
            <person name="Rusch D."/>
            <person name="Podicherti R."/>
            <person name="Tsui H.-C.T."/>
            <person name="Winkler M.E."/>
        </authorList>
    </citation>
    <scope>NUCLEOTIDE SEQUENCE</scope>
</reference>
<gene>
    <name evidence="1" type="ORF">METZ01_LOCUS75993</name>
</gene>
<accession>A0A381U4U9</accession>
<name>A0A381U4U9_9ZZZZ</name>
<organism evidence="1">
    <name type="scientific">marine metagenome</name>
    <dbReference type="NCBI Taxonomy" id="408172"/>
    <lineage>
        <taxon>unclassified sequences</taxon>
        <taxon>metagenomes</taxon>
        <taxon>ecological metagenomes</taxon>
    </lineage>
</organism>
<protein>
    <submittedName>
        <fullName evidence="1">Uncharacterized protein</fullName>
    </submittedName>
</protein>
<sequence length="47" mass="4872">MQVLEEMIGKGGASRMPGILTSVMLANKRPVPNGASGLMEHLAAHLG</sequence>
<dbReference type="EMBL" id="UINC01005721">
    <property type="protein sequence ID" value="SVA23139.1"/>
    <property type="molecule type" value="Genomic_DNA"/>
</dbReference>
<evidence type="ECO:0000313" key="1">
    <source>
        <dbReference type="EMBL" id="SVA23139.1"/>
    </source>
</evidence>